<proteinExistence type="predicted"/>
<evidence type="ECO:0000313" key="3">
    <source>
        <dbReference type="Proteomes" id="UP000199263"/>
    </source>
</evidence>
<dbReference type="EMBL" id="FOMG01000029">
    <property type="protein sequence ID" value="SFD28000.1"/>
    <property type="molecule type" value="Genomic_DNA"/>
</dbReference>
<keyword evidence="3" id="KW-1185">Reference proteome</keyword>
<organism evidence="2 3">
    <name type="scientific">Clostridium uliginosum</name>
    <dbReference type="NCBI Taxonomy" id="119641"/>
    <lineage>
        <taxon>Bacteria</taxon>
        <taxon>Bacillati</taxon>
        <taxon>Bacillota</taxon>
        <taxon>Clostridia</taxon>
        <taxon>Eubacteriales</taxon>
        <taxon>Clostridiaceae</taxon>
        <taxon>Clostridium</taxon>
    </lineage>
</organism>
<dbReference type="RefSeq" id="WP_090093620.1">
    <property type="nucleotide sequence ID" value="NZ_FOMG01000029.1"/>
</dbReference>
<dbReference type="AlphaFoldDB" id="A0A1I1RC89"/>
<protein>
    <submittedName>
        <fullName evidence="2">Uncharacterized protein</fullName>
    </submittedName>
</protein>
<dbReference type="OrthoDB" id="9905970at2"/>
<evidence type="ECO:0000313" key="2">
    <source>
        <dbReference type="EMBL" id="SFD28000.1"/>
    </source>
</evidence>
<feature type="coiled-coil region" evidence="1">
    <location>
        <begin position="7"/>
        <end position="34"/>
    </location>
</feature>
<gene>
    <name evidence="2" type="ORF">SAMN05421842_12923</name>
</gene>
<sequence length="116" mass="14238">MSNKGYYKTKMREYEKARNKLETYKEELDRYLDNCLTHFNKFTTVYEPMYNLQGEVMDNFNYKSEDFSKEVNRLFSKIRDDISIINNKKVKANELYIKYKRLYEDACRHHHDKHNG</sequence>
<reference evidence="2 3" key="1">
    <citation type="submission" date="2016-10" db="EMBL/GenBank/DDBJ databases">
        <authorList>
            <person name="de Groot N.N."/>
        </authorList>
    </citation>
    <scope>NUCLEOTIDE SEQUENCE [LARGE SCALE GENOMIC DNA]</scope>
    <source>
        <strain evidence="2 3">DSM 12992</strain>
    </source>
</reference>
<name>A0A1I1RC89_9CLOT</name>
<accession>A0A1I1RC89</accession>
<dbReference type="Proteomes" id="UP000199263">
    <property type="component" value="Unassembled WGS sequence"/>
</dbReference>
<evidence type="ECO:0000256" key="1">
    <source>
        <dbReference type="SAM" id="Coils"/>
    </source>
</evidence>
<dbReference type="STRING" id="119641.SAMN05421842_12923"/>
<keyword evidence="1" id="KW-0175">Coiled coil</keyword>